<dbReference type="EMBL" id="FRYL01000038">
    <property type="protein sequence ID" value="SHO81381.1"/>
    <property type="molecule type" value="Genomic_DNA"/>
</dbReference>
<accession>A0A1W1EKI7</accession>
<reference evidence="2" key="1">
    <citation type="submission" date="2016-10" db="EMBL/GenBank/DDBJ databases">
        <authorList>
            <person name="de Groot N.N."/>
        </authorList>
    </citation>
    <scope>NUCLEOTIDE SEQUENCE</scope>
</reference>
<keyword evidence="1" id="KW-0812">Transmembrane</keyword>
<feature type="transmembrane region" description="Helical" evidence="1">
    <location>
        <begin position="7"/>
        <end position="29"/>
    </location>
</feature>
<name>A0A1W1EKI7_9ZZZZ</name>
<dbReference type="SUPFAM" id="SSF54523">
    <property type="entry name" value="Pili subunits"/>
    <property type="match status" value="1"/>
</dbReference>
<keyword evidence="1" id="KW-0472">Membrane</keyword>
<evidence type="ECO:0008006" key="3">
    <source>
        <dbReference type="Google" id="ProtNLM"/>
    </source>
</evidence>
<dbReference type="AlphaFoldDB" id="A0A1W1EKI7"/>
<dbReference type="Pfam" id="PF07963">
    <property type="entry name" value="N_methyl"/>
    <property type="match status" value="1"/>
</dbReference>
<keyword evidence="1" id="KW-1133">Transmembrane helix</keyword>
<sequence>MRHGFTLIEILVVITMMSILMMLIAPAGVKIIESIDNFIYKKKLEQSVEKLEIEAFLYIKEINSTTKPILKKFNIDYISSKAVLHLKDMQ</sequence>
<dbReference type="PROSITE" id="PS00409">
    <property type="entry name" value="PROKAR_NTER_METHYL"/>
    <property type="match status" value="1"/>
</dbReference>
<protein>
    <recommendedName>
        <fullName evidence="3">Prepilin-type N-terminal cleavage/methylation domain-containing protein</fullName>
    </recommendedName>
</protein>
<gene>
    <name evidence="2" type="ORF">MNB_SV-15-947</name>
</gene>
<organism evidence="2">
    <name type="scientific">hydrothermal vent metagenome</name>
    <dbReference type="NCBI Taxonomy" id="652676"/>
    <lineage>
        <taxon>unclassified sequences</taxon>
        <taxon>metagenomes</taxon>
        <taxon>ecological metagenomes</taxon>
    </lineage>
</organism>
<proteinExistence type="predicted"/>
<dbReference type="InterPro" id="IPR045584">
    <property type="entry name" value="Pilin-like"/>
</dbReference>
<dbReference type="NCBIfam" id="TIGR02532">
    <property type="entry name" value="IV_pilin_GFxxxE"/>
    <property type="match status" value="1"/>
</dbReference>
<evidence type="ECO:0000256" key="1">
    <source>
        <dbReference type="SAM" id="Phobius"/>
    </source>
</evidence>
<dbReference type="InterPro" id="IPR012902">
    <property type="entry name" value="N_methyl_site"/>
</dbReference>
<evidence type="ECO:0000313" key="2">
    <source>
        <dbReference type="EMBL" id="SHO81381.1"/>
    </source>
</evidence>